<proteinExistence type="predicted"/>
<feature type="chain" id="PRO_5038235918" description="G5 domain-containing protein" evidence="1">
    <location>
        <begin position="27"/>
        <end position="238"/>
    </location>
</feature>
<evidence type="ECO:0000313" key="4">
    <source>
        <dbReference type="Proteomes" id="UP000283738"/>
    </source>
</evidence>
<gene>
    <name evidence="3" type="ORF">DW707_05850</name>
    <name evidence="2" type="ORF">DWY96_03600</name>
</gene>
<sequence>MKDKLKKLTIFIIAICILFMSSSATYGATVENNTTQMYSLTTMEYQGQIIEIPVLTQTTMSKLRNSVFTSEVYVFIPDMTEETMEKNEEYVKEIKRTGNCSAMRQARSIYFGLPGYIAYHSTLNYNVSYYQGYLRLYDLISFKLEREIYTQAPFRNFYNATAKALQVGTIGDPGKPEVLQNQQKEYGEIKYDTLYTIPSEWVPIAPVDSGTKVGVKYVVKYEYADGTVGYLEQFHEVQ</sequence>
<organism evidence="3 5">
    <name type="scientific">Roseburia inulinivorans</name>
    <dbReference type="NCBI Taxonomy" id="360807"/>
    <lineage>
        <taxon>Bacteria</taxon>
        <taxon>Bacillati</taxon>
        <taxon>Bacillota</taxon>
        <taxon>Clostridia</taxon>
        <taxon>Lachnospirales</taxon>
        <taxon>Lachnospiraceae</taxon>
        <taxon>Roseburia</taxon>
    </lineage>
</organism>
<protein>
    <recommendedName>
        <fullName evidence="6">G5 domain-containing protein</fullName>
    </recommendedName>
</protein>
<name>A0A3R6G6X9_9FIRM</name>
<feature type="signal peptide" evidence="1">
    <location>
        <begin position="1"/>
        <end position="26"/>
    </location>
</feature>
<dbReference type="EMBL" id="QSKW01000006">
    <property type="protein sequence ID" value="RHE98853.1"/>
    <property type="molecule type" value="Genomic_DNA"/>
</dbReference>
<dbReference type="Proteomes" id="UP000286271">
    <property type="component" value="Unassembled WGS sequence"/>
</dbReference>
<dbReference type="AlphaFoldDB" id="A0A3R6G6X9"/>
<dbReference type="Proteomes" id="UP000283738">
    <property type="component" value="Unassembled WGS sequence"/>
</dbReference>
<evidence type="ECO:0000313" key="2">
    <source>
        <dbReference type="EMBL" id="RGQ52895.1"/>
    </source>
</evidence>
<evidence type="ECO:0008006" key="6">
    <source>
        <dbReference type="Google" id="ProtNLM"/>
    </source>
</evidence>
<keyword evidence="1" id="KW-0732">Signal</keyword>
<evidence type="ECO:0000256" key="1">
    <source>
        <dbReference type="SAM" id="SignalP"/>
    </source>
</evidence>
<evidence type="ECO:0000313" key="5">
    <source>
        <dbReference type="Proteomes" id="UP000286271"/>
    </source>
</evidence>
<dbReference type="EMBL" id="QRTF01000005">
    <property type="protein sequence ID" value="RGQ52895.1"/>
    <property type="molecule type" value="Genomic_DNA"/>
</dbReference>
<comment type="caution">
    <text evidence="3">The sequence shown here is derived from an EMBL/GenBank/DDBJ whole genome shotgun (WGS) entry which is preliminary data.</text>
</comment>
<evidence type="ECO:0000313" key="3">
    <source>
        <dbReference type="EMBL" id="RHE98853.1"/>
    </source>
</evidence>
<accession>A0A3R6G6X9</accession>
<reference evidence="4 5" key="1">
    <citation type="submission" date="2018-08" db="EMBL/GenBank/DDBJ databases">
        <title>A genome reference for cultivated species of the human gut microbiota.</title>
        <authorList>
            <person name="Zou Y."/>
            <person name="Xue W."/>
            <person name="Luo G."/>
        </authorList>
    </citation>
    <scope>NUCLEOTIDE SEQUENCE [LARGE SCALE GENOMIC DNA]</scope>
    <source>
        <strain evidence="2 4">AF28-15</strain>
        <strain evidence="3 5">AM27-11</strain>
    </source>
</reference>
<dbReference type="RefSeq" id="WP_118109039.1">
    <property type="nucleotide sequence ID" value="NZ_QRTF01000005.1"/>
</dbReference>